<evidence type="ECO:0000313" key="2">
    <source>
        <dbReference type="Proteomes" id="UP000471381"/>
    </source>
</evidence>
<evidence type="ECO:0000313" key="1">
    <source>
        <dbReference type="EMBL" id="NDW15259.1"/>
    </source>
</evidence>
<dbReference type="Proteomes" id="UP000471381">
    <property type="component" value="Unassembled WGS sequence"/>
</dbReference>
<reference evidence="1 2" key="1">
    <citation type="submission" date="2020-01" db="EMBL/GenBank/DDBJ databases">
        <title>Genomes of bacteria type strains.</title>
        <authorList>
            <person name="Chen J."/>
            <person name="Zhu S."/>
            <person name="Yang J."/>
        </authorList>
    </citation>
    <scope>NUCLEOTIDE SEQUENCE [LARGE SCALE GENOMIC DNA]</scope>
    <source>
        <strain evidence="1 2">LMG 24078</strain>
    </source>
</reference>
<organism evidence="1 2">
    <name type="scientific">Alteromonas genovensis</name>
    <dbReference type="NCBI Taxonomy" id="471225"/>
    <lineage>
        <taxon>Bacteria</taxon>
        <taxon>Pseudomonadati</taxon>
        <taxon>Pseudomonadota</taxon>
        <taxon>Gammaproteobacteria</taxon>
        <taxon>Alteromonadales</taxon>
        <taxon>Alteromonadaceae</taxon>
        <taxon>Alteromonas/Salinimonas group</taxon>
        <taxon>Alteromonas</taxon>
    </lineage>
</organism>
<sequence length="57" mass="6704">MKPIVMKQKQWTIMRFYHASLNKLTPHSLQQDNIHADIFKAIMTTLGTPIRYKLSAF</sequence>
<accession>A0A6N9TI95</accession>
<protein>
    <submittedName>
        <fullName evidence="1">Uncharacterized protein</fullName>
    </submittedName>
</protein>
<dbReference type="EMBL" id="JAAAWO010000004">
    <property type="protein sequence ID" value="NDW15259.1"/>
    <property type="molecule type" value="Genomic_DNA"/>
</dbReference>
<proteinExistence type="predicted"/>
<dbReference type="RefSeq" id="WP_163105838.1">
    <property type="nucleotide sequence ID" value="NZ_JAAAWO010000004.1"/>
</dbReference>
<gene>
    <name evidence="1" type="ORF">GTQ48_06985</name>
</gene>
<name>A0A6N9TI95_9ALTE</name>
<comment type="caution">
    <text evidence="1">The sequence shown here is derived from an EMBL/GenBank/DDBJ whole genome shotgun (WGS) entry which is preliminary data.</text>
</comment>
<keyword evidence="2" id="KW-1185">Reference proteome</keyword>
<dbReference type="AlphaFoldDB" id="A0A6N9TI95"/>